<comment type="caution">
    <text evidence="2">The sequence shown here is derived from an EMBL/GenBank/DDBJ whole genome shotgun (WGS) entry which is preliminary data.</text>
</comment>
<feature type="non-terminal residue" evidence="2">
    <location>
        <position position="1"/>
    </location>
</feature>
<evidence type="ECO:0000313" key="3">
    <source>
        <dbReference type="Proteomes" id="UP001211907"/>
    </source>
</evidence>
<keyword evidence="1" id="KW-1133">Transmembrane helix</keyword>
<keyword evidence="1" id="KW-0812">Transmembrane</keyword>
<evidence type="ECO:0000313" key="2">
    <source>
        <dbReference type="EMBL" id="KAJ3081114.1"/>
    </source>
</evidence>
<keyword evidence="1" id="KW-0472">Membrane</keyword>
<dbReference type="AlphaFoldDB" id="A0AAD5X9I5"/>
<keyword evidence="3" id="KW-1185">Reference proteome</keyword>
<proteinExistence type="predicted"/>
<feature type="transmembrane region" description="Helical" evidence="1">
    <location>
        <begin position="106"/>
        <end position="126"/>
    </location>
</feature>
<sequence>NMDGMFIKSKEPALNENLDIFFTAGFLTQLIAAIYFGQKKSSDQATLLATPWLLGPTEIATIILPNDTATTSPKNLVIPLSAAGILASVIAYTIGWNAIRRCSAGLMYGFLAILLVDLGGVLFGLYE</sequence>
<feature type="non-terminal residue" evidence="2">
    <location>
        <position position="127"/>
    </location>
</feature>
<evidence type="ECO:0000256" key="1">
    <source>
        <dbReference type="SAM" id="Phobius"/>
    </source>
</evidence>
<dbReference type="Proteomes" id="UP001211907">
    <property type="component" value="Unassembled WGS sequence"/>
</dbReference>
<gene>
    <name evidence="2" type="ORF">HK100_009968</name>
</gene>
<organism evidence="2 3">
    <name type="scientific">Physocladia obscura</name>
    <dbReference type="NCBI Taxonomy" id="109957"/>
    <lineage>
        <taxon>Eukaryota</taxon>
        <taxon>Fungi</taxon>
        <taxon>Fungi incertae sedis</taxon>
        <taxon>Chytridiomycota</taxon>
        <taxon>Chytridiomycota incertae sedis</taxon>
        <taxon>Chytridiomycetes</taxon>
        <taxon>Chytridiales</taxon>
        <taxon>Chytriomycetaceae</taxon>
        <taxon>Physocladia</taxon>
    </lineage>
</organism>
<feature type="transmembrane region" description="Helical" evidence="1">
    <location>
        <begin position="76"/>
        <end position="94"/>
    </location>
</feature>
<protein>
    <submittedName>
        <fullName evidence="2">Uncharacterized protein</fullName>
    </submittedName>
</protein>
<accession>A0AAD5X9I5</accession>
<reference evidence="2" key="1">
    <citation type="submission" date="2020-05" db="EMBL/GenBank/DDBJ databases">
        <title>Phylogenomic resolution of chytrid fungi.</title>
        <authorList>
            <person name="Stajich J.E."/>
            <person name="Amses K."/>
            <person name="Simmons R."/>
            <person name="Seto K."/>
            <person name="Myers J."/>
            <person name="Bonds A."/>
            <person name="Quandt C.A."/>
            <person name="Barry K."/>
            <person name="Liu P."/>
            <person name="Grigoriev I."/>
            <person name="Longcore J.E."/>
            <person name="James T.Y."/>
        </authorList>
    </citation>
    <scope>NUCLEOTIDE SEQUENCE</scope>
    <source>
        <strain evidence="2">JEL0513</strain>
    </source>
</reference>
<name>A0AAD5X9I5_9FUNG</name>
<dbReference type="EMBL" id="JADGJH010005309">
    <property type="protein sequence ID" value="KAJ3081114.1"/>
    <property type="molecule type" value="Genomic_DNA"/>
</dbReference>
<feature type="transmembrane region" description="Helical" evidence="1">
    <location>
        <begin position="20"/>
        <end position="38"/>
    </location>
</feature>